<gene>
    <name evidence="2" type="ORF">BAA01_14965</name>
</gene>
<dbReference type="Proteomes" id="UP000196475">
    <property type="component" value="Unassembled WGS sequence"/>
</dbReference>
<dbReference type="InterPro" id="IPR025237">
    <property type="entry name" value="DUF4183"/>
</dbReference>
<comment type="caution">
    <text evidence="2">The sequence shown here is derived from an EMBL/GenBank/DDBJ whole genome shotgun (WGS) entry which is preliminary data.</text>
</comment>
<evidence type="ECO:0000313" key="3">
    <source>
        <dbReference type="Proteomes" id="UP000196475"/>
    </source>
</evidence>
<dbReference type="Pfam" id="PF13799">
    <property type="entry name" value="DUF4183"/>
    <property type="match status" value="1"/>
</dbReference>
<evidence type="ECO:0000313" key="2">
    <source>
        <dbReference type="EMBL" id="OUM84386.1"/>
    </source>
</evidence>
<organism evidence="2 3">
    <name type="scientific">Bacillus thermozeamaize</name>
    <dbReference type="NCBI Taxonomy" id="230954"/>
    <lineage>
        <taxon>Bacteria</taxon>
        <taxon>Bacillati</taxon>
        <taxon>Bacillota</taxon>
        <taxon>Bacilli</taxon>
        <taxon>Bacillales</taxon>
        <taxon>Bacillaceae</taxon>
        <taxon>Bacillus</taxon>
    </lineage>
</organism>
<feature type="domain" description="DUF4183" evidence="1">
    <location>
        <begin position="44"/>
        <end position="114"/>
    </location>
</feature>
<dbReference type="AlphaFoldDB" id="A0A1Y3PE50"/>
<dbReference type="EMBL" id="LZRT01000131">
    <property type="protein sequence ID" value="OUM84386.1"/>
    <property type="molecule type" value="Genomic_DNA"/>
</dbReference>
<proteinExistence type="predicted"/>
<sequence length="127" mass="13514">MPLQLMKIQIEATSSVETGPQPQKFFHVTDEEVEPGGTLTIDVADFFDDTGAEATELPELATNNSLYKVYVNGVLQMQGITTYTPGTSGTGSLVINVPADGEPIIANSPIVLEIINFAPSSTIEVNT</sequence>
<evidence type="ECO:0000259" key="1">
    <source>
        <dbReference type="Pfam" id="PF13799"/>
    </source>
</evidence>
<accession>A0A1Y3PE50</accession>
<reference evidence="3" key="1">
    <citation type="submission" date="2016-06" db="EMBL/GenBank/DDBJ databases">
        <authorList>
            <person name="Nascimento L."/>
            <person name="Pereira R.V."/>
            <person name="Martins L.F."/>
            <person name="Quaggio R.B."/>
            <person name="Silva A.M."/>
            <person name="Setubal J.C."/>
        </authorList>
    </citation>
    <scope>NUCLEOTIDE SEQUENCE [LARGE SCALE GENOMIC DNA]</scope>
</reference>
<protein>
    <recommendedName>
        <fullName evidence="1">DUF4183 domain-containing protein</fullName>
    </recommendedName>
</protein>
<name>A0A1Y3PE50_9BACI</name>